<evidence type="ECO:0000259" key="4">
    <source>
        <dbReference type="Pfam" id="PF14644"/>
    </source>
</evidence>
<feature type="compositionally biased region" description="Basic and acidic residues" evidence="2">
    <location>
        <begin position="621"/>
        <end position="633"/>
    </location>
</feature>
<sequence length="1574" mass="181217">MGEVRVVPSGKVYRQIFDAEVQLVRTLGETRRKSQHHGAPFDSGGIPIIRNLDTPTGQVISHRQRLWMEGLLNDGFTENPVLHRDAVLSAIKPKEVVELNNAVMDVKGLPDVIIPTKIGSSIIEHLMANKHEKHEATIMKLEEELAMISEDLEIRFIETAKHLLHEVGVSYQTNQELWLEAEKASENSELTLEKLQKLWKAIVKQSLHRRNWIKELNSTYEEYEKERVKRITAAFKECMEALDRIAFIPSGDIHRFIDKEAMLVNQALLANQRAMKKLTVNLMEADLMQEMSERRKYNTNMLELNASKKNEVLQKFKDFLAKDWNAGLAMEKETLMKEQQKLNAKRIQRLEDIANMKPFDINKAMVAEWYDSVQILNQEIDSLNIQYTSKLHAFYENLYHDWMTEIDNAEEMLVSLEVCTQEEAKQLITTDFLPIIGNLQRRFEEEHSTVDKHMENLAHRMDLQCKVLYNICKEATQLWDVHQLNLADQENILKEQLDDCRKKHDKANQAREANLDQLIDQLRQRNTEMELKSDHKKAICLLDLIKKGYTSFYQKLLKIVHNYPAMSGKELHRFSSATSKCFNVVEIYKPNKPKIRIDISSDVISPNEVAIAYSEVSDIPVESKESQSIRDEATEQSTIMDKHSEREAELSGQEPDSHIQGLSLESIHTQEKVGESRNSSNLSDREPSPLTSQHLSEDGSEEKVEPFIPMIQSDDAKETESDAEVEYFRTSRGTIYSVCDENHSRSKISLLKVEEQMYLRDYMINAFLPDATFQDLKNRVRMNFFDLLENWYDEAMGKAKNIATIKKKEFKAELELRMHLHEPRGKRIKMDVLHVRAVELRLHMEKVERHCKGVDKVLKELTNNFKGLQSEHCKAILNFRDSIYNMEEIFKTANKSDRLVTLLNSLHTKQDTYMDSVDRLLRNFQYTMDKSLSQLQDGNAQFITSFRLFAEGGNYTPHEIGLYNEKVEQTTTNIAKTEGTILVDLELMEALSLEQSTGVIKEVEDKFTRYTLDLMFIEKIKRFLTNTQTRIKTEAAVSNRQTLDIASHLEQLEQKIDACARPNLDKEFVLPEELYNFAKVIRDLMEKRAIYLKCLVEPAKKEAPLQGPLATVTHVEFQTHENKINENKINEHLLIPARKGKPIIDDVAVGVIKELLLTHKAEIQPETEGELTDEQSTIRGSRISSLSGSQNTRTPGVSSRVPKTASTPSAVKHSKVNRSDPKYQVFEETEEAPVHFKGIIKLILRENSNTLLVAAEEYYKKKDRHPIYRPAYLRDTFEQCADELIQKMLSYQAQADDYHNYCLQEFREQLKAFETLAASIPPFLINDVLKKQMDFISKALAEKRSTFRKKLQQLENIKTENKRRLRPTLGLPENLELLEGLCKEEEKRQEAEAAEVNSNAEDLKKCMLEHAEGFVAALASLSENLLLEFDNFLTVDNVQRPPESVIEMIRQKRVGAQLQDGEGRIPANELSQIRKESIVKGTASTATLSMETAAVTTAKIVQADLTTVEARDSAYLTYKEYFLNEMSQIEYETNGQLMNAQHWQHGWRDSITNIKKLYSLVRTGCIMPGPVLDT</sequence>
<accession>A0A401PNB3</accession>
<proteinExistence type="predicted"/>
<feature type="coiled-coil region" evidence="1">
    <location>
        <begin position="490"/>
        <end position="532"/>
    </location>
</feature>
<dbReference type="PANTHER" id="PTHR21444:SF14">
    <property type="entry name" value="COILED-COIL DOMAIN-CONTAINING PROTEIN 180"/>
    <property type="match status" value="1"/>
</dbReference>
<gene>
    <name evidence="5" type="ORF">scyTo_0003713</name>
</gene>
<feature type="region of interest" description="Disordered" evidence="2">
    <location>
        <begin position="621"/>
        <end position="721"/>
    </location>
</feature>
<evidence type="ECO:0000259" key="3">
    <source>
        <dbReference type="Pfam" id="PF14643"/>
    </source>
</evidence>
<dbReference type="EMBL" id="BFAA01001041">
    <property type="protein sequence ID" value="GCB74622.1"/>
    <property type="molecule type" value="Genomic_DNA"/>
</dbReference>
<dbReference type="Pfam" id="PF14643">
    <property type="entry name" value="DUF4455"/>
    <property type="match status" value="1"/>
</dbReference>
<dbReference type="InterPro" id="IPR027914">
    <property type="entry name" value="DUF4456"/>
</dbReference>
<dbReference type="InterPro" id="IPR028089">
    <property type="entry name" value="DUF4455"/>
</dbReference>
<feature type="compositionally biased region" description="Low complexity" evidence="2">
    <location>
        <begin position="1177"/>
        <end position="1189"/>
    </location>
</feature>
<reference evidence="5 6" key="1">
    <citation type="journal article" date="2018" name="Nat. Ecol. Evol.">
        <title>Shark genomes provide insights into elasmobranch evolution and the origin of vertebrates.</title>
        <authorList>
            <person name="Hara Y"/>
            <person name="Yamaguchi K"/>
            <person name="Onimaru K"/>
            <person name="Kadota M"/>
            <person name="Koyanagi M"/>
            <person name="Keeley SD"/>
            <person name="Tatsumi K"/>
            <person name="Tanaka K"/>
            <person name="Motone F"/>
            <person name="Kageyama Y"/>
            <person name="Nozu R"/>
            <person name="Adachi N"/>
            <person name="Nishimura O"/>
            <person name="Nakagawa R"/>
            <person name="Tanegashima C"/>
            <person name="Kiyatake I"/>
            <person name="Matsumoto R"/>
            <person name="Murakumo K"/>
            <person name="Nishida K"/>
            <person name="Terakita A"/>
            <person name="Kuratani S"/>
            <person name="Sato K"/>
            <person name="Hyodo S Kuraku.S."/>
        </authorList>
    </citation>
    <scope>NUCLEOTIDE SEQUENCE [LARGE SCALE GENOMIC DNA]</scope>
</reference>
<keyword evidence="6" id="KW-1185">Reference proteome</keyword>
<evidence type="ECO:0000313" key="5">
    <source>
        <dbReference type="EMBL" id="GCB74622.1"/>
    </source>
</evidence>
<evidence type="ECO:0000256" key="2">
    <source>
        <dbReference type="SAM" id="MobiDB-lite"/>
    </source>
</evidence>
<feature type="domain" description="DUF4456" evidence="4">
    <location>
        <begin position="1252"/>
        <end position="1452"/>
    </location>
</feature>
<evidence type="ECO:0000256" key="1">
    <source>
        <dbReference type="SAM" id="Coils"/>
    </source>
</evidence>
<organism evidence="5 6">
    <name type="scientific">Scyliorhinus torazame</name>
    <name type="common">Cloudy catshark</name>
    <name type="synonym">Catulus torazame</name>
    <dbReference type="NCBI Taxonomy" id="75743"/>
    <lineage>
        <taxon>Eukaryota</taxon>
        <taxon>Metazoa</taxon>
        <taxon>Chordata</taxon>
        <taxon>Craniata</taxon>
        <taxon>Vertebrata</taxon>
        <taxon>Chondrichthyes</taxon>
        <taxon>Elasmobranchii</taxon>
        <taxon>Galeomorphii</taxon>
        <taxon>Galeoidea</taxon>
        <taxon>Carcharhiniformes</taxon>
        <taxon>Scyliorhinidae</taxon>
        <taxon>Scyliorhinus</taxon>
    </lineage>
</organism>
<comment type="caution">
    <text evidence="5">The sequence shown here is derived from an EMBL/GenBank/DDBJ whole genome shotgun (WGS) entry which is preliminary data.</text>
</comment>
<feature type="region of interest" description="Disordered" evidence="2">
    <location>
        <begin position="1166"/>
        <end position="1218"/>
    </location>
</feature>
<dbReference type="Pfam" id="PF14644">
    <property type="entry name" value="DUF4456"/>
    <property type="match status" value="1"/>
</dbReference>
<evidence type="ECO:0008006" key="7">
    <source>
        <dbReference type="Google" id="ProtNLM"/>
    </source>
</evidence>
<evidence type="ECO:0000313" key="6">
    <source>
        <dbReference type="Proteomes" id="UP000288216"/>
    </source>
</evidence>
<feature type="domain" description="DUF4455" evidence="3">
    <location>
        <begin position="128"/>
        <end position="591"/>
    </location>
</feature>
<keyword evidence="1" id="KW-0175">Coiled coil</keyword>
<dbReference type="PANTHER" id="PTHR21444">
    <property type="entry name" value="COILED-COIL DOMAIN-CONTAINING PROTEIN 180"/>
    <property type="match status" value="1"/>
</dbReference>
<protein>
    <recommendedName>
        <fullName evidence="7">Coiled-coil domain-containing protein 180</fullName>
    </recommendedName>
</protein>
<feature type="compositionally biased region" description="Basic and acidic residues" evidence="2">
    <location>
        <begin position="640"/>
        <end position="649"/>
    </location>
</feature>
<dbReference type="OrthoDB" id="431588at2759"/>
<feature type="compositionally biased region" description="Basic and acidic residues" evidence="2">
    <location>
        <begin position="695"/>
        <end position="705"/>
    </location>
</feature>
<dbReference type="OMA" id="XPERIST"/>
<name>A0A401PNB3_SCYTO</name>
<dbReference type="STRING" id="75743.A0A401PNB3"/>
<dbReference type="Proteomes" id="UP000288216">
    <property type="component" value="Unassembled WGS sequence"/>
</dbReference>